<keyword evidence="6" id="KW-0547">Nucleotide-binding</keyword>
<evidence type="ECO:0000256" key="3">
    <source>
        <dbReference type="ARBA" id="ARBA00003848"/>
    </source>
</evidence>
<dbReference type="CDD" id="cd01169">
    <property type="entry name" value="HMPP_kinase"/>
    <property type="match status" value="1"/>
</dbReference>
<dbReference type="GO" id="GO:0005524">
    <property type="term" value="F:ATP binding"/>
    <property type="evidence" value="ECO:0007669"/>
    <property type="project" value="UniProtKB-KW"/>
</dbReference>
<gene>
    <name evidence="11" type="ORF">AVDCRST_MAG76-607</name>
</gene>
<dbReference type="PANTHER" id="PTHR20858">
    <property type="entry name" value="PHOSPHOMETHYLPYRIMIDINE KINASE"/>
    <property type="match status" value="1"/>
</dbReference>
<dbReference type="Pfam" id="PF08543">
    <property type="entry name" value="Phos_pyr_kin"/>
    <property type="match status" value="1"/>
</dbReference>
<evidence type="ECO:0000256" key="8">
    <source>
        <dbReference type="ARBA" id="ARBA00022840"/>
    </source>
</evidence>
<comment type="function">
    <text evidence="3">Catalyzes the phosphorylation of hydroxymethylpyrimidine phosphate (HMP-P) to HMP-PP, and of HMP to HMP-P.</text>
</comment>
<name>A0A6J4HAI7_9ACTN</name>
<evidence type="ECO:0000256" key="9">
    <source>
        <dbReference type="ARBA" id="ARBA00022977"/>
    </source>
</evidence>
<evidence type="ECO:0000313" key="11">
    <source>
        <dbReference type="EMBL" id="CAA9217777.1"/>
    </source>
</evidence>
<evidence type="ECO:0000256" key="6">
    <source>
        <dbReference type="ARBA" id="ARBA00022741"/>
    </source>
</evidence>
<accession>A0A6J4HAI7</accession>
<reference evidence="11" key="1">
    <citation type="submission" date="2020-02" db="EMBL/GenBank/DDBJ databases">
        <authorList>
            <person name="Meier V. D."/>
        </authorList>
    </citation>
    <scope>NUCLEOTIDE SEQUENCE</scope>
    <source>
        <strain evidence="11">AVDCRST_MAG76</strain>
    </source>
</reference>
<comment type="catalytic activity">
    <reaction evidence="2">
        <text>4-amino-2-methyl-5-(phosphooxymethyl)pyrimidine + ATP = 4-amino-2-methyl-5-(diphosphooxymethyl)pyrimidine + ADP</text>
        <dbReference type="Rhea" id="RHEA:19893"/>
        <dbReference type="ChEBI" id="CHEBI:30616"/>
        <dbReference type="ChEBI" id="CHEBI:57841"/>
        <dbReference type="ChEBI" id="CHEBI:58354"/>
        <dbReference type="ChEBI" id="CHEBI:456216"/>
        <dbReference type="EC" id="2.7.4.7"/>
    </reaction>
</comment>
<dbReference type="EMBL" id="CADCSZ010000032">
    <property type="protein sequence ID" value="CAA9217777.1"/>
    <property type="molecule type" value="Genomic_DNA"/>
</dbReference>
<dbReference type="InterPro" id="IPR004399">
    <property type="entry name" value="HMP/HMP-P_kinase_dom"/>
</dbReference>
<keyword evidence="8" id="KW-0067">ATP-binding</keyword>
<dbReference type="InterPro" id="IPR013749">
    <property type="entry name" value="PM/HMP-P_kinase-1"/>
</dbReference>
<organism evidence="11">
    <name type="scientific">uncultured Acidimicrobiales bacterium</name>
    <dbReference type="NCBI Taxonomy" id="310071"/>
    <lineage>
        <taxon>Bacteria</taxon>
        <taxon>Bacillati</taxon>
        <taxon>Actinomycetota</taxon>
        <taxon>Acidimicrobiia</taxon>
        <taxon>Acidimicrobiales</taxon>
        <taxon>environmental samples</taxon>
    </lineage>
</organism>
<sequence length="265" mass="26417">MSEARRPVALTIAGTDSGGGAGVFADLKTFEAHRVWGTAAVVAVTAQNTVGVQAFEVLPAPLVREQVASVASDIGVQAAKTGMLATAELVVAVAAAVADHLSGVPLVVDTVFVSKHGDTLLADDAVGALRQDLLPLACLVTPNLPEASALVGFEVDSAEAMEEAARVLVAAGAGAALVKGGHLAGDQSPDCLLAAGGRPVWLGSPRVPGRHTHGTGCALSAACTARLARGEPLAKAVEGAKAFVTRAIQHGVDLGRGVGPVDPTG</sequence>
<dbReference type="InterPro" id="IPR029056">
    <property type="entry name" value="Ribokinase-like"/>
</dbReference>
<evidence type="ECO:0000256" key="7">
    <source>
        <dbReference type="ARBA" id="ARBA00022777"/>
    </source>
</evidence>
<evidence type="ECO:0000256" key="2">
    <source>
        <dbReference type="ARBA" id="ARBA00000565"/>
    </source>
</evidence>
<comment type="catalytic activity">
    <reaction evidence="1">
        <text>4-amino-5-hydroxymethyl-2-methylpyrimidine + ATP = 4-amino-2-methyl-5-(phosphooxymethyl)pyrimidine + ADP + H(+)</text>
        <dbReference type="Rhea" id="RHEA:23096"/>
        <dbReference type="ChEBI" id="CHEBI:15378"/>
        <dbReference type="ChEBI" id="CHEBI:16892"/>
        <dbReference type="ChEBI" id="CHEBI:30616"/>
        <dbReference type="ChEBI" id="CHEBI:58354"/>
        <dbReference type="ChEBI" id="CHEBI:456216"/>
        <dbReference type="EC" id="2.7.1.49"/>
    </reaction>
</comment>
<evidence type="ECO:0000259" key="10">
    <source>
        <dbReference type="Pfam" id="PF08543"/>
    </source>
</evidence>
<dbReference type="AlphaFoldDB" id="A0A6J4HAI7"/>
<dbReference type="GO" id="GO:0009228">
    <property type="term" value="P:thiamine biosynthetic process"/>
    <property type="evidence" value="ECO:0007669"/>
    <property type="project" value="UniProtKB-KW"/>
</dbReference>
<keyword evidence="9" id="KW-0784">Thiamine biosynthesis</keyword>
<dbReference type="SUPFAM" id="SSF53613">
    <property type="entry name" value="Ribokinase-like"/>
    <property type="match status" value="1"/>
</dbReference>
<dbReference type="GO" id="GO:0009229">
    <property type="term" value="P:thiamine diphosphate biosynthetic process"/>
    <property type="evidence" value="ECO:0007669"/>
    <property type="project" value="UniProtKB-UniPathway"/>
</dbReference>
<keyword evidence="7 11" id="KW-0418">Kinase</keyword>
<dbReference type="UniPathway" id="UPA00060">
    <property type="reaction ID" value="UER00138"/>
</dbReference>
<evidence type="ECO:0000256" key="1">
    <source>
        <dbReference type="ARBA" id="ARBA00000151"/>
    </source>
</evidence>
<dbReference type="PANTHER" id="PTHR20858:SF17">
    <property type="entry name" value="HYDROXYMETHYLPYRIMIDINE_PHOSPHOMETHYLPYRIMIDINE KINASE THI20-RELATED"/>
    <property type="match status" value="1"/>
</dbReference>
<comment type="pathway">
    <text evidence="4">Cofactor biosynthesis; thiamine diphosphate biosynthesis; 4-amino-2-methyl-5-diphosphomethylpyrimidine from 5-amino-1-(5-phospho-D-ribosyl)imidazole: step 3/3.</text>
</comment>
<proteinExistence type="predicted"/>
<feature type="domain" description="Pyridoxamine kinase/Phosphomethylpyrimidine kinase" evidence="10">
    <location>
        <begin position="16"/>
        <end position="262"/>
    </location>
</feature>
<dbReference type="EC" id="2.7.4.7" evidence="11"/>
<evidence type="ECO:0000256" key="5">
    <source>
        <dbReference type="ARBA" id="ARBA00022679"/>
    </source>
</evidence>
<dbReference type="GO" id="GO:0005829">
    <property type="term" value="C:cytosol"/>
    <property type="evidence" value="ECO:0007669"/>
    <property type="project" value="TreeGrafter"/>
</dbReference>
<dbReference type="GO" id="GO:0008902">
    <property type="term" value="F:hydroxymethylpyrimidine kinase activity"/>
    <property type="evidence" value="ECO:0007669"/>
    <property type="project" value="UniProtKB-EC"/>
</dbReference>
<dbReference type="FunFam" id="3.40.1190.20:FF:000003">
    <property type="entry name" value="Phosphomethylpyrimidine kinase ThiD"/>
    <property type="match status" value="1"/>
</dbReference>
<dbReference type="Gene3D" id="3.40.1190.20">
    <property type="match status" value="1"/>
</dbReference>
<keyword evidence="5 11" id="KW-0808">Transferase</keyword>
<dbReference type="NCBIfam" id="TIGR00097">
    <property type="entry name" value="HMP-P_kinase"/>
    <property type="match status" value="1"/>
</dbReference>
<protein>
    <submittedName>
        <fullName evidence="11">Hydroxymethylpyrimidine phosphate kinase ThiD</fullName>
        <ecNumber evidence="11">2.7.4.7</ecNumber>
    </submittedName>
</protein>
<evidence type="ECO:0000256" key="4">
    <source>
        <dbReference type="ARBA" id="ARBA00004769"/>
    </source>
</evidence>
<dbReference type="GO" id="GO:0008972">
    <property type="term" value="F:phosphomethylpyrimidine kinase activity"/>
    <property type="evidence" value="ECO:0007669"/>
    <property type="project" value="UniProtKB-EC"/>
</dbReference>